<dbReference type="PANTHER" id="PTHR15822">
    <property type="entry name" value="TRAF AND TNF RECEPTOR-ASSOCIATED PROTEIN"/>
    <property type="match status" value="1"/>
</dbReference>
<dbReference type="Proteomes" id="UP000032180">
    <property type="component" value="Chromosome 7"/>
</dbReference>
<proteinExistence type="predicted"/>
<dbReference type="AlphaFoldDB" id="A0A0D9WZC3"/>
<sequence length="200" mass="22082">MGWSAKVHLKLGSMGSGNDDDGEGKSGESERQRPSDRCYSLHVSTCRLAAPTPSDVRAMERVSKASRLVDTLHLAGKTDNAVLGGDMSWDDDIDGPFPIEGLVGWVDAWSALRGDGGDGWTYDAVENPMLSEYCRKPEIRKRPDRFVCKLRDFRLRSIEMVGVEPIPGVTHCDDGGYFLPVLPSHHFGLLLTIVPKSFYE</sequence>
<reference evidence="3 4" key="1">
    <citation type="submission" date="2012-08" db="EMBL/GenBank/DDBJ databases">
        <title>Oryza genome evolution.</title>
        <authorList>
            <person name="Wing R.A."/>
        </authorList>
    </citation>
    <scope>NUCLEOTIDE SEQUENCE</scope>
</reference>
<keyword evidence="4" id="KW-1185">Reference proteome</keyword>
<evidence type="ECO:0000256" key="2">
    <source>
        <dbReference type="SAM" id="MobiDB-lite"/>
    </source>
</evidence>
<dbReference type="Gramene" id="LPERR07G13340.1">
    <property type="protein sequence ID" value="LPERR07G13340.1"/>
    <property type="gene ID" value="LPERR07G13340"/>
</dbReference>
<accession>A0A0D9WZC3</accession>
<evidence type="ECO:0000313" key="4">
    <source>
        <dbReference type="Proteomes" id="UP000032180"/>
    </source>
</evidence>
<reference evidence="3" key="3">
    <citation type="submission" date="2015-04" db="UniProtKB">
        <authorList>
            <consortium name="EnsemblPlants"/>
        </authorList>
    </citation>
    <scope>IDENTIFICATION</scope>
</reference>
<name>A0A0D9WZC3_9ORYZ</name>
<dbReference type="InterPro" id="IPR036691">
    <property type="entry name" value="Endo/exonu/phosph_ase_sf"/>
</dbReference>
<dbReference type="GO" id="GO:0005737">
    <property type="term" value="C:cytoplasm"/>
    <property type="evidence" value="ECO:0007669"/>
    <property type="project" value="TreeGrafter"/>
</dbReference>
<organism evidence="3 4">
    <name type="scientific">Leersia perrieri</name>
    <dbReference type="NCBI Taxonomy" id="77586"/>
    <lineage>
        <taxon>Eukaryota</taxon>
        <taxon>Viridiplantae</taxon>
        <taxon>Streptophyta</taxon>
        <taxon>Embryophyta</taxon>
        <taxon>Tracheophyta</taxon>
        <taxon>Spermatophyta</taxon>
        <taxon>Magnoliopsida</taxon>
        <taxon>Liliopsida</taxon>
        <taxon>Poales</taxon>
        <taxon>Poaceae</taxon>
        <taxon>BOP clade</taxon>
        <taxon>Oryzoideae</taxon>
        <taxon>Oryzeae</taxon>
        <taxon>Oryzinae</taxon>
        <taxon>Leersia</taxon>
    </lineage>
</organism>
<dbReference type="HOGENOM" id="CLU_050478_1_0_1"/>
<keyword evidence="1" id="KW-0378">Hydrolase</keyword>
<dbReference type="GO" id="GO:0070260">
    <property type="term" value="F:5'-tyrosyl-DNA phosphodiesterase activity"/>
    <property type="evidence" value="ECO:0007669"/>
    <property type="project" value="TreeGrafter"/>
</dbReference>
<dbReference type="EnsemblPlants" id="LPERR07G13340.1">
    <property type="protein sequence ID" value="LPERR07G13340.1"/>
    <property type="gene ID" value="LPERR07G13340"/>
</dbReference>
<dbReference type="eggNOG" id="KOG2756">
    <property type="taxonomic scope" value="Eukaryota"/>
</dbReference>
<dbReference type="GO" id="GO:0006302">
    <property type="term" value="P:double-strand break repair"/>
    <property type="evidence" value="ECO:0007669"/>
    <property type="project" value="TreeGrafter"/>
</dbReference>
<feature type="compositionally biased region" description="Basic and acidic residues" evidence="2">
    <location>
        <begin position="23"/>
        <end position="36"/>
    </location>
</feature>
<dbReference type="InterPro" id="IPR051547">
    <property type="entry name" value="TDP2-like"/>
</dbReference>
<dbReference type="GO" id="GO:0003697">
    <property type="term" value="F:single-stranded DNA binding"/>
    <property type="evidence" value="ECO:0007669"/>
    <property type="project" value="TreeGrafter"/>
</dbReference>
<dbReference type="Gene3D" id="3.60.10.10">
    <property type="entry name" value="Endonuclease/exonuclease/phosphatase"/>
    <property type="match status" value="1"/>
</dbReference>
<dbReference type="STRING" id="77586.A0A0D9WZC3"/>
<protein>
    <submittedName>
        <fullName evidence="3">Uncharacterized protein</fullName>
    </submittedName>
</protein>
<reference evidence="4" key="2">
    <citation type="submission" date="2013-12" db="EMBL/GenBank/DDBJ databases">
        <authorList>
            <person name="Yu Y."/>
            <person name="Lee S."/>
            <person name="de Baynast K."/>
            <person name="Wissotski M."/>
            <person name="Liu L."/>
            <person name="Talag J."/>
            <person name="Goicoechea J."/>
            <person name="Angelova A."/>
            <person name="Jetty R."/>
            <person name="Kudrna D."/>
            <person name="Golser W."/>
            <person name="Rivera L."/>
            <person name="Zhang J."/>
            <person name="Wing R."/>
        </authorList>
    </citation>
    <scope>NUCLEOTIDE SEQUENCE</scope>
</reference>
<dbReference type="PANTHER" id="PTHR15822:SF20">
    <property type="entry name" value="ENDONUCLEASE_EXONUCLEASE_PHOSPHATASE DOMAIN-CONTAINING PROTEIN"/>
    <property type="match status" value="1"/>
</dbReference>
<feature type="region of interest" description="Disordered" evidence="2">
    <location>
        <begin position="1"/>
        <end position="36"/>
    </location>
</feature>
<evidence type="ECO:0000256" key="1">
    <source>
        <dbReference type="ARBA" id="ARBA00022801"/>
    </source>
</evidence>
<evidence type="ECO:0000313" key="3">
    <source>
        <dbReference type="EnsemblPlants" id="LPERR07G13340.1"/>
    </source>
</evidence>